<keyword evidence="4" id="KW-1185">Reference proteome</keyword>
<feature type="region of interest" description="Disordered" evidence="2">
    <location>
        <begin position="183"/>
        <end position="223"/>
    </location>
</feature>
<feature type="region of interest" description="Disordered" evidence="2">
    <location>
        <begin position="257"/>
        <end position="344"/>
    </location>
</feature>
<evidence type="ECO:0008006" key="5">
    <source>
        <dbReference type="Google" id="ProtNLM"/>
    </source>
</evidence>
<reference evidence="3" key="2">
    <citation type="journal article" date="2023" name="Plants (Basel)">
        <title>Annotation of the Turnera subulata (Passifloraceae) Draft Genome Reveals the S-Locus Evolved after the Divergence of Turneroideae from Passifloroideae in a Stepwise Manner.</title>
        <authorList>
            <person name="Henning P.M."/>
            <person name="Roalson E.H."/>
            <person name="Mir W."/>
            <person name="McCubbin A.G."/>
            <person name="Shore J.S."/>
        </authorList>
    </citation>
    <scope>NUCLEOTIDE SEQUENCE</scope>
    <source>
        <strain evidence="3">F60SS</strain>
    </source>
</reference>
<proteinExistence type="inferred from homology"/>
<comment type="similarity">
    <text evidence="1">Belongs to the IST1 family.</text>
</comment>
<name>A0A9Q0G4U5_9ROSI</name>
<feature type="compositionally biased region" description="Polar residues" evidence="2">
    <location>
        <begin position="280"/>
        <end position="293"/>
    </location>
</feature>
<dbReference type="GO" id="GO:0015031">
    <property type="term" value="P:protein transport"/>
    <property type="evidence" value="ECO:0007669"/>
    <property type="project" value="InterPro"/>
</dbReference>
<dbReference type="FunFam" id="1.20.1260.60:FF:000002">
    <property type="entry name" value="Vacuolar protein sorting-associated protein IST1"/>
    <property type="match status" value="1"/>
</dbReference>
<reference evidence="3" key="1">
    <citation type="submission" date="2022-02" db="EMBL/GenBank/DDBJ databases">
        <authorList>
            <person name="Henning P.M."/>
            <person name="McCubbin A.G."/>
            <person name="Shore J.S."/>
        </authorList>
    </citation>
    <scope>NUCLEOTIDE SEQUENCE</scope>
    <source>
        <strain evidence="3">F60SS</strain>
        <tissue evidence="3">Leaves</tissue>
    </source>
</reference>
<gene>
    <name evidence="3" type="ORF">Tsubulata_018588</name>
</gene>
<dbReference type="Gene3D" id="1.20.1260.60">
    <property type="entry name" value="Vacuolar protein sorting-associated protein Ist1"/>
    <property type="match status" value="1"/>
</dbReference>
<feature type="compositionally biased region" description="Basic and acidic residues" evidence="2">
    <location>
        <begin position="194"/>
        <end position="223"/>
    </location>
</feature>
<dbReference type="PANTHER" id="PTHR12161:SF16">
    <property type="entry name" value="REGULATOR OF VPS4 ACTIVITY IN THE MVB PATHWAY PROTEIN"/>
    <property type="match status" value="1"/>
</dbReference>
<comment type="caution">
    <text evidence="3">The sequence shown here is derived from an EMBL/GenBank/DDBJ whole genome shotgun (WGS) entry which is preliminary data.</text>
</comment>
<dbReference type="PANTHER" id="PTHR12161">
    <property type="entry name" value="IST1 FAMILY MEMBER"/>
    <property type="match status" value="1"/>
</dbReference>
<evidence type="ECO:0000313" key="4">
    <source>
        <dbReference type="Proteomes" id="UP001141552"/>
    </source>
</evidence>
<dbReference type="InterPro" id="IPR042277">
    <property type="entry name" value="IST1-like"/>
</dbReference>
<feature type="region of interest" description="Disordered" evidence="2">
    <location>
        <begin position="406"/>
        <end position="435"/>
    </location>
</feature>
<dbReference type="InterPro" id="IPR005061">
    <property type="entry name" value="Ist1"/>
</dbReference>
<evidence type="ECO:0000313" key="3">
    <source>
        <dbReference type="EMBL" id="KAJ4843161.1"/>
    </source>
</evidence>
<evidence type="ECO:0000256" key="2">
    <source>
        <dbReference type="SAM" id="MobiDB-lite"/>
    </source>
</evidence>
<evidence type="ECO:0000256" key="1">
    <source>
        <dbReference type="ARBA" id="ARBA00005536"/>
    </source>
</evidence>
<dbReference type="Proteomes" id="UP001141552">
    <property type="component" value="Unassembled WGS sequence"/>
</dbReference>
<feature type="compositionally biased region" description="Low complexity" evidence="2">
    <location>
        <begin position="257"/>
        <end position="269"/>
    </location>
</feature>
<dbReference type="EMBL" id="JAKUCV010002307">
    <property type="protein sequence ID" value="KAJ4843161.1"/>
    <property type="molecule type" value="Genomic_DNA"/>
</dbReference>
<dbReference type="AlphaFoldDB" id="A0A9Q0G4U5"/>
<accession>A0A9Q0G4U5</accession>
<dbReference type="OrthoDB" id="29853at2759"/>
<sequence>MGKKLDALLGRTFKTAKFKGLASLAISRLAVFKNQRGVKCKQARSDVAQLLEQGHHERALLRVEQVMKEQNMLDAYVMMEGYINLLMERLHLLEQEKECPEEVKEAISTLLFASSRCGDFPELREIRDIFTSRYGKEFAARAIELRNNCSVNHKMIQKLSTRQPDLENRMKVLRELAAENNTVLQLEEDSSSASKEKLESGKKQDQPDPEKPTGSGSKDDVDNFQHILDEGRKEGLSESMKARKYTDVADAAQAAFESAAHAAAAARAAVELSRTYPHDPSNQNSPKNDTQTKLTKRGMPVKVEPGSENQEMPEYEEEKFKGEQLAEQQRSKSTSSSDSAEDGLKVIIMSSDEEDPIKLLDKDVVFDDSEDETPGQGFNVESGEPKGVALATEKSTKQIPLNLQTGVNVHPSHGYSTVHTAEGSESSKHLNLGKGPFSVRRRGVRGF</sequence>
<dbReference type="Pfam" id="PF03398">
    <property type="entry name" value="Ist1"/>
    <property type="match status" value="1"/>
</dbReference>
<organism evidence="3 4">
    <name type="scientific">Turnera subulata</name>
    <dbReference type="NCBI Taxonomy" id="218843"/>
    <lineage>
        <taxon>Eukaryota</taxon>
        <taxon>Viridiplantae</taxon>
        <taxon>Streptophyta</taxon>
        <taxon>Embryophyta</taxon>
        <taxon>Tracheophyta</taxon>
        <taxon>Spermatophyta</taxon>
        <taxon>Magnoliopsida</taxon>
        <taxon>eudicotyledons</taxon>
        <taxon>Gunneridae</taxon>
        <taxon>Pentapetalae</taxon>
        <taxon>rosids</taxon>
        <taxon>fabids</taxon>
        <taxon>Malpighiales</taxon>
        <taxon>Passifloraceae</taxon>
        <taxon>Turnera</taxon>
    </lineage>
</organism>
<protein>
    <recommendedName>
        <fullName evidence="5">IST1-like protein</fullName>
    </recommendedName>
</protein>